<reference evidence="10 11" key="1">
    <citation type="journal article" date="2015" name="Genome Announc.">
        <title>Expanding the biotechnology potential of lactobacilli through comparative genomics of 213 strains and associated genera.</title>
        <authorList>
            <person name="Sun Z."/>
            <person name="Harris H.M."/>
            <person name="McCann A."/>
            <person name="Guo C."/>
            <person name="Argimon S."/>
            <person name="Zhang W."/>
            <person name="Yang X."/>
            <person name="Jeffery I.B."/>
            <person name="Cooney J.C."/>
            <person name="Kagawa T.F."/>
            <person name="Liu W."/>
            <person name="Song Y."/>
            <person name="Salvetti E."/>
            <person name="Wrobel A."/>
            <person name="Rasinkangas P."/>
            <person name="Parkhill J."/>
            <person name="Rea M.C."/>
            <person name="O'Sullivan O."/>
            <person name="Ritari J."/>
            <person name="Douillard F.P."/>
            <person name="Paul Ross R."/>
            <person name="Yang R."/>
            <person name="Briner A.E."/>
            <person name="Felis G.E."/>
            <person name="de Vos W.M."/>
            <person name="Barrangou R."/>
            <person name="Klaenhammer T.R."/>
            <person name="Caufield P.W."/>
            <person name="Cui Y."/>
            <person name="Zhang H."/>
            <person name="O'Toole P.W."/>
        </authorList>
    </citation>
    <scope>NUCLEOTIDE SEQUENCE [LARGE SCALE GENOMIC DNA]</scope>
    <source>
        <strain evidence="10 11">DSM 20014</strain>
    </source>
</reference>
<dbReference type="PRINTS" id="PR01036">
    <property type="entry name" value="TCRTETB"/>
</dbReference>
<keyword evidence="4" id="KW-1003">Cell membrane</keyword>
<gene>
    <name evidence="10" type="ORF">IV67_GL001046</name>
</gene>
<evidence type="ECO:0000256" key="4">
    <source>
        <dbReference type="ARBA" id="ARBA00022475"/>
    </source>
</evidence>
<evidence type="ECO:0000313" key="11">
    <source>
        <dbReference type="Proteomes" id="UP000051673"/>
    </source>
</evidence>
<evidence type="ECO:0000256" key="8">
    <source>
        <dbReference type="SAM" id="Phobius"/>
    </source>
</evidence>
<dbReference type="OrthoDB" id="2321349at2"/>
<feature type="transmembrane region" description="Helical" evidence="8">
    <location>
        <begin position="235"/>
        <end position="252"/>
    </location>
</feature>
<dbReference type="PANTHER" id="PTHR42718">
    <property type="entry name" value="MAJOR FACILITATOR SUPERFAMILY MULTIDRUG TRANSPORTER MFSC"/>
    <property type="match status" value="1"/>
</dbReference>
<keyword evidence="7 8" id="KW-0472">Membrane</keyword>
<evidence type="ECO:0000259" key="9">
    <source>
        <dbReference type="PROSITE" id="PS50850"/>
    </source>
</evidence>
<comment type="similarity">
    <text evidence="2">Belongs to the major facilitator superfamily. EmrB family.</text>
</comment>
<dbReference type="Pfam" id="PF07690">
    <property type="entry name" value="MFS_1"/>
    <property type="match status" value="1"/>
</dbReference>
<keyword evidence="5 8" id="KW-0812">Transmembrane</keyword>
<evidence type="ECO:0000256" key="7">
    <source>
        <dbReference type="ARBA" id="ARBA00023136"/>
    </source>
</evidence>
<dbReference type="AlphaFoldDB" id="A0A0R2JMD2"/>
<keyword evidence="6 8" id="KW-1133">Transmembrane helix</keyword>
<dbReference type="PROSITE" id="PS50850">
    <property type="entry name" value="MFS"/>
    <property type="match status" value="1"/>
</dbReference>
<protein>
    <submittedName>
        <fullName evidence="10">Major facilitator superfamily permease</fullName>
    </submittedName>
</protein>
<dbReference type="PANTHER" id="PTHR42718:SF9">
    <property type="entry name" value="MAJOR FACILITATOR SUPERFAMILY MULTIDRUG TRANSPORTER MFSC"/>
    <property type="match status" value="1"/>
</dbReference>
<evidence type="ECO:0000256" key="1">
    <source>
        <dbReference type="ARBA" id="ARBA00004651"/>
    </source>
</evidence>
<dbReference type="NCBIfam" id="TIGR00711">
    <property type="entry name" value="efflux_EmrB"/>
    <property type="match status" value="1"/>
</dbReference>
<feature type="transmembrane region" description="Helical" evidence="8">
    <location>
        <begin position="272"/>
        <end position="292"/>
    </location>
</feature>
<dbReference type="InterPro" id="IPR020846">
    <property type="entry name" value="MFS_dom"/>
</dbReference>
<evidence type="ECO:0000256" key="5">
    <source>
        <dbReference type="ARBA" id="ARBA00022692"/>
    </source>
</evidence>
<name>A0A0R2JMD2_9LACO</name>
<dbReference type="InterPro" id="IPR011701">
    <property type="entry name" value="MFS"/>
</dbReference>
<dbReference type="EMBL" id="JQCD01000031">
    <property type="protein sequence ID" value="KRN75996.1"/>
    <property type="molecule type" value="Genomic_DNA"/>
</dbReference>
<sequence length="517" mass="55526">MKPDQEQGQHKWIALIAMSLGVFMALLDVTVVNVALPTMAEDFNTTFGDLQWVLNAYTIVFASVLLIVSKLGDMYGRKRMFMISMVVFVIASAVNGMATSLPVLVVGRAFQAIGGAGLNSLSMALVASNFDGPSRGTGMGILGSVIGLSTASGPLVGGYLVETFGWPSIFYINVPIGIIAFYLAFKYVKETPSYGKGQKIDFLGMILSGGALFTFVYGLIEKEHNFDWAWTDPRVMSWLVAGMVLLAAFIFVELRKPNPMMNLKLFKHANLVGGIFVAFALGAGIYAINAYLTTMMQNYMGYSAFSTGLHQLVMSIWALILGPITGRLGDRYSKRWLIAGFLGLGVVAYLSLAFMLSPNMTFMEIVPGLVLLGISNAMVNPLVNSVGLEGIEPAETGMASGILNVFRQFGVTVGIVMLGLTQAHNYESYLNGHWNGLGLTGKLSTELHDVFTKVSAFGGHEVAFSSRMSALPQAKQIQDMVMAAFHNGMVATFLTAGAIVLVGAIAAAILLNDSKEN</sequence>
<evidence type="ECO:0000256" key="3">
    <source>
        <dbReference type="ARBA" id="ARBA00022448"/>
    </source>
</evidence>
<dbReference type="Proteomes" id="UP000051673">
    <property type="component" value="Unassembled WGS sequence"/>
</dbReference>
<dbReference type="SUPFAM" id="SSF103473">
    <property type="entry name" value="MFS general substrate transporter"/>
    <property type="match status" value="1"/>
</dbReference>
<dbReference type="Gene3D" id="1.20.1250.20">
    <property type="entry name" value="MFS general substrate transporter like domains"/>
    <property type="match status" value="1"/>
</dbReference>
<feature type="transmembrane region" description="Helical" evidence="8">
    <location>
        <begin position="362"/>
        <end position="383"/>
    </location>
</feature>
<evidence type="ECO:0000313" key="10">
    <source>
        <dbReference type="EMBL" id="KRN75996.1"/>
    </source>
</evidence>
<dbReference type="GO" id="GO:0005886">
    <property type="term" value="C:plasma membrane"/>
    <property type="evidence" value="ECO:0007669"/>
    <property type="project" value="UniProtKB-SubCell"/>
</dbReference>
<feature type="transmembrane region" description="Helical" evidence="8">
    <location>
        <begin position="169"/>
        <end position="188"/>
    </location>
</feature>
<dbReference type="Gene3D" id="1.20.1720.10">
    <property type="entry name" value="Multidrug resistance protein D"/>
    <property type="match status" value="1"/>
</dbReference>
<comment type="caution">
    <text evidence="10">The sequence shown here is derived from an EMBL/GenBank/DDBJ whole genome shotgun (WGS) entry which is preliminary data.</text>
</comment>
<feature type="transmembrane region" description="Helical" evidence="8">
    <location>
        <begin position="200"/>
        <end position="220"/>
    </location>
</feature>
<feature type="transmembrane region" description="Helical" evidence="8">
    <location>
        <begin position="12"/>
        <end position="32"/>
    </location>
</feature>
<accession>A0A0R2JMD2</accession>
<proteinExistence type="inferred from homology"/>
<feature type="domain" description="Major facilitator superfamily (MFS) profile" evidence="9">
    <location>
        <begin position="14"/>
        <end position="515"/>
    </location>
</feature>
<dbReference type="CDD" id="cd17321">
    <property type="entry name" value="MFS_MMR_MDR_like"/>
    <property type="match status" value="1"/>
</dbReference>
<dbReference type="STRING" id="1620.IV67_GL001046"/>
<comment type="subcellular location">
    <subcellularLocation>
        <location evidence="1">Cell membrane</location>
        <topology evidence="1">Multi-pass membrane protein</topology>
    </subcellularLocation>
</comment>
<keyword evidence="3" id="KW-0813">Transport</keyword>
<dbReference type="InterPro" id="IPR004638">
    <property type="entry name" value="EmrB-like"/>
</dbReference>
<feature type="transmembrane region" description="Helical" evidence="8">
    <location>
        <begin position="52"/>
        <end position="69"/>
    </location>
</feature>
<dbReference type="InterPro" id="IPR036259">
    <property type="entry name" value="MFS_trans_sf"/>
</dbReference>
<feature type="transmembrane region" description="Helical" evidence="8">
    <location>
        <begin position="304"/>
        <end position="324"/>
    </location>
</feature>
<keyword evidence="11" id="KW-1185">Reference proteome</keyword>
<evidence type="ECO:0000256" key="2">
    <source>
        <dbReference type="ARBA" id="ARBA00008537"/>
    </source>
</evidence>
<dbReference type="GO" id="GO:0022857">
    <property type="term" value="F:transmembrane transporter activity"/>
    <property type="evidence" value="ECO:0007669"/>
    <property type="project" value="InterPro"/>
</dbReference>
<evidence type="ECO:0000256" key="6">
    <source>
        <dbReference type="ARBA" id="ARBA00022989"/>
    </source>
</evidence>
<dbReference type="PATRIC" id="fig|1620.3.peg.1061"/>
<feature type="transmembrane region" description="Helical" evidence="8">
    <location>
        <begin position="81"/>
        <end position="103"/>
    </location>
</feature>
<feature type="transmembrane region" description="Helical" evidence="8">
    <location>
        <begin position="336"/>
        <end position="356"/>
    </location>
</feature>
<organism evidence="10 11">
    <name type="scientific">Weissella minor</name>
    <dbReference type="NCBI Taxonomy" id="1620"/>
    <lineage>
        <taxon>Bacteria</taxon>
        <taxon>Bacillati</taxon>
        <taxon>Bacillota</taxon>
        <taxon>Bacilli</taxon>
        <taxon>Lactobacillales</taxon>
        <taxon>Lactobacillaceae</taxon>
        <taxon>Weissella</taxon>
    </lineage>
</organism>
<feature type="transmembrane region" description="Helical" evidence="8">
    <location>
        <begin position="490"/>
        <end position="511"/>
    </location>
</feature>